<sequence length="93" mass="10510">MNVSLTPELERRIEERVASGLYGSASEVMREALRLYFRIDDANGRALERLNRDIGEAIGQLDRGEGIAAEEARRLSKERIAARRQAKGRLDEP</sequence>
<dbReference type="PANTHER" id="PTHR36582:SF2">
    <property type="entry name" value="ANTITOXIN PARD"/>
    <property type="match status" value="1"/>
</dbReference>
<keyword evidence="2" id="KW-1277">Toxin-antitoxin system</keyword>
<dbReference type="Pfam" id="PF03693">
    <property type="entry name" value="ParD_antitoxin"/>
    <property type="match status" value="1"/>
</dbReference>
<dbReference type="NCBIfam" id="TIGR02606">
    <property type="entry name" value="antidote_CC2985"/>
    <property type="match status" value="1"/>
</dbReference>
<reference evidence="4" key="1">
    <citation type="submission" date="2021-01" db="EMBL/GenBank/DDBJ databases">
        <title>Genome public.</title>
        <authorList>
            <person name="Liu C."/>
            <person name="Sun Q."/>
        </authorList>
    </citation>
    <scope>NUCLEOTIDE SEQUENCE [LARGE SCALE GENOMIC DNA]</scope>
    <source>
        <strain evidence="4">YIM B02556</strain>
    </source>
</reference>
<evidence type="ECO:0000313" key="4">
    <source>
        <dbReference type="Proteomes" id="UP000652760"/>
    </source>
</evidence>
<dbReference type="Gene3D" id="6.10.10.120">
    <property type="entry name" value="Antitoxin ParD1-like"/>
    <property type="match status" value="1"/>
</dbReference>
<dbReference type="PANTHER" id="PTHR36582">
    <property type="entry name" value="ANTITOXIN PARD"/>
    <property type="match status" value="1"/>
</dbReference>
<dbReference type="InterPro" id="IPR022789">
    <property type="entry name" value="ParD"/>
</dbReference>
<dbReference type="SUPFAM" id="SSF47598">
    <property type="entry name" value="Ribbon-helix-helix"/>
    <property type="match status" value="1"/>
</dbReference>
<comment type="similarity">
    <text evidence="1">Belongs to the ParD antitoxin family.</text>
</comment>
<name>A0ABS1FCN8_9PROT</name>
<evidence type="ECO:0000313" key="3">
    <source>
        <dbReference type="EMBL" id="MBK1841184.1"/>
    </source>
</evidence>
<dbReference type="EMBL" id="JAENHM010000073">
    <property type="protein sequence ID" value="MBK1841184.1"/>
    <property type="molecule type" value="Genomic_DNA"/>
</dbReference>
<dbReference type="InterPro" id="IPR038296">
    <property type="entry name" value="ParD_sf"/>
</dbReference>
<accession>A0ABS1FCN8</accession>
<evidence type="ECO:0000256" key="2">
    <source>
        <dbReference type="ARBA" id="ARBA00022649"/>
    </source>
</evidence>
<organism evidence="3 4">
    <name type="scientific">Azospirillum endophyticum</name>
    <dbReference type="NCBI Taxonomy" id="2800326"/>
    <lineage>
        <taxon>Bacteria</taxon>
        <taxon>Pseudomonadati</taxon>
        <taxon>Pseudomonadota</taxon>
        <taxon>Alphaproteobacteria</taxon>
        <taxon>Rhodospirillales</taxon>
        <taxon>Azospirillaceae</taxon>
        <taxon>Azospirillum</taxon>
    </lineage>
</organism>
<dbReference type="Proteomes" id="UP000652760">
    <property type="component" value="Unassembled WGS sequence"/>
</dbReference>
<gene>
    <name evidence="3" type="ORF">JHL17_27655</name>
</gene>
<comment type="caution">
    <text evidence="3">The sequence shown here is derived from an EMBL/GenBank/DDBJ whole genome shotgun (WGS) entry which is preliminary data.</text>
</comment>
<protein>
    <submittedName>
        <fullName evidence="3">Type II toxin-antitoxin system ParD family antitoxin</fullName>
    </submittedName>
</protein>
<dbReference type="CDD" id="cd22231">
    <property type="entry name" value="RHH_NikR_HicB-like"/>
    <property type="match status" value="1"/>
</dbReference>
<dbReference type="InterPro" id="IPR010985">
    <property type="entry name" value="Ribbon_hlx_hlx"/>
</dbReference>
<keyword evidence="4" id="KW-1185">Reference proteome</keyword>
<evidence type="ECO:0000256" key="1">
    <source>
        <dbReference type="ARBA" id="ARBA00008580"/>
    </source>
</evidence>
<dbReference type="RefSeq" id="WP_200197873.1">
    <property type="nucleotide sequence ID" value="NZ_JAENHM010000073.1"/>
</dbReference>
<proteinExistence type="inferred from homology"/>